<keyword evidence="9" id="KW-1185">Reference proteome</keyword>
<dbReference type="Gene3D" id="3.10.180.50">
    <property type="match status" value="1"/>
</dbReference>
<proteinExistence type="inferred from homology"/>
<keyword evidence="2" id="KW-0223">Dioxygenase</keyword>
<evidence type="ECO:0000256" key="1">
    <source>
        <dbReference type="ARBA" id="ARBA00001954"/>
    </source>
</evidence>
<evidence type="ECO:0000256" key="5">
    <source>
        <dbReference type="ARBA" id="ARBA00035013"/>
    </source>
</evidence>
<reference evidence="8" key="1">
    <citation type="submission" date="2022-07" db="EMBL/GenBank/DDBJ databases">
        <title>Alkalimarinus sp. nov., isolated from gut of a Alitta virens.</title>
        <authorList>
            <person name="Yang A.I."/>
            <person name="Shin N.-R."/>
        </authorList>
    </citation>
    <scope>NUCLEOTIDE SEQUENCE</scope>
    <source>
        <strain evidence="8">FA028</strain>
    </source>
</reference>
<dbReference type="PANTHER" id="PTHR31136:SF5">
    <property type="entry name" value="2-OXOADIPATE DIOXYGENASE_DECARBOXYLASE, CHLOROPLASTIC"/>
    <property type="match status" value="1"/>
</dbReference>
<dbReference type="EMBL" id="CP101527">
    <property type="protein sequence ID" value="UZW76562.1"/>
    <property type="molecule type" value="Genomic_DNA"/>
</dbReference>
<evidence type="ECO:0000313" key="9">
    <source>
        <dbReference type="Proteomes" id="UP001164472"/>
    </source>
</evidence>
<name>A0A9E8HLZ3_9ALTE</name>
<protein>
    <recommendedName>
        <fullName evidence="6">2-oxoadipate dioxygenase/decarboxylase</fullName>
        <ecNumber evidence="6">1.13.11.93</ecNumber>
    </recommendedName>
    <alternativeName>
        <fullName evidence="7">2-hydroxyglutarate synthase</fullName>
    </alternativeName>
</protein>
<dbReference type="KEGG" id="asem:NNL22_08265"/>
<evidence type="ECO:0000256" key="3">
    <source>
        <dbReference type="ARBA" id="ARBA00023002"/>
    </source>
</evidence>
<dbReference type="Proteomes" id="UP001164472">
    <property type="component" value="Chromosome"/>
</dbReference>
<dbReference type="Pfam" id="PF07063">
    <property type="entry name" value="HGLS"/>
    <property type="match status" value="2"/>
</dbReference>
<evidence type="ECO:0000256" key="6">
    <source>
        <dbReference type="ARBA" id="ARBA00035023"/>
    </source>
</evidence>
<dbReference type="SMART" id="SM01150">
    <property type="entry name" value="DUF1338"/>
    <property type="match status" value="1"/>
</dbReference>
<evidence type="ECO:0000256" key="2">
    <source>
        <dbReference type="ARBA" id="ARBA00022964"/>
    </source>
</evidence>
<dbReference type="InterPro" id="IPR009770">
    <property type="entry name" value="HGLS"/>
</dbReference>
<dbReference type="GO" id="GO:0051213">
    <property type="term" value="F:dioxygenase activity"/>
    <property type="evidence" value="ECO:0007669"/>
    <property type="project" value="UniProtKB-KW"/>
</dbReference>
<organism evidence="8 9">
    <name type="scientific">Alkalimarinus sediminis</name>
    <dbReference type="NCBI Taxonomy" id="1632866"/>
    <lineage>
        <taxon>Bacteria</taxon>
        <taxon>Pseudomonadati</taxon>
        <taxon>Pseudomonadota</taxon>
        <taxon>Gammaproteobacteria</taxon>
        <taxon>Alteromonadales</taxon>
        <taxon>Alteromonadaceae</taxon>
        <taxon>Alkalimarinus</taxon>
    </lineage>
</organism>
<dbReference type="RefSeq" id="WP_251812814.1">
    <property type="nucleotide sequence ID" value="NZ_CP101527.1"/>
</dbReference>
<evidence type="ECO:0000313" key="8">
    <source>
        <dbReference type="EMBL" id="UZW76562.1"/>
    </source>
</evidence>
<gene>
    <name evidence="8" type="ORF">NNL22_08265</name>
</gene>
<keyword evidence="3" id="KW-0560">Oxidoreductase</keyword>
<accession>A0A9E8HLZ3</accession>
<sequence length="268" mass="30406">MSQSVNEFFDRLWGNYIEITPSAKKIHQVLGDGSDIINDHVAFRTFNLPGINLSALASFFTDMGYQEKGQYEFTSKKLNAKHFEHVDSTLPKVFMSELKLELCSDALNNIVNRLVAQLDRSLLGDSRFLYSGAHWQVSYQDYLALLEESEYAAWMAAFGYRANHFTVSVNHLKQFKTLQDVNRVLKDNGFSLNQSGGEIKGSSEVMLEQSSTMADKHIVKFSDGERAIPGCFYEFAYRYPQADGRLYQGFVEASADKIFESTHSHTGR</sequence>
<comment type="similarity">
    <text evidence="5">Belongs to the 2-oxoadipate dioxygenase/decarboxylase family.</text>
</comment>
<dbReference type="CDD" id="cd16350">
    <property type="entry name" value="VOC_like"/>
    <property type="match status" value="1"/>
</dbReference>
<evidence type="ECO:0000256" key="7">
    <source>
        <dbReference type="ARBA" id="ARBA00035045"/>
    </source>
</evidence>
<dbReference type="AlphaFoldDB" id="A0A9E8HLZ3"/>
<dbReference type="EC" id="1.13.11.93" evidence="6"/>
<dbReference type="PANTHER" id="PTHR31136">
    <property type="entry name" value="DUF1338 DOMAIN-CONTAINING PROTEIN"/>
    <property type="match status" value="1"/>
</dbReference>
<evidence type="ECO:0000256" key="4">
    <source>
        <dbReference type="ARBA" id="ARBA00023004"/>
    </source>
</evidence>
<comment type="cofactor">
    <cofactor evidence="1">
        <name>Fe(2+)</name>
        <dbReference type="ChEBI" id="CHEBI:29033"/>
    </cofactor>
</comment>
<keyword evidence="4" id="KW-0408">Iron</keyword>